<evidence type="ECO:0000256" key="3">
    <source>
        <dbReference type="ARBA" id="ARBA00023163"/>
    </source>
</evidence>
<proteinExistence type="predicted"/>
<comment type="caution">
    <text evidence="6">The sequence shown here is derived from an EMBL/GenBank/DDBJ whole genome shotgun (WGS) entry which is preliminary data.</text>
</comment>
<dbReference type="InterPro" id="IPR018060">
    <property type="entry name" value="HTH_AraC"/>
</dbReference>
<accession>A0A2N3L086</accession>
<dbReference type="SMART" id="SM00342">
    <property type="entry name" value="HTH_ARAC"/>
    <property type="match status" value="1"/>
</dbReference>
<evidence type="ECO:0000313" key="6">
    <source>
        <dbReference type="EMBL" id="PKR56239.1"/>
    </source>
</evidence>
<evidence type="ECO:0000256" key="1">
    <source>
        <dbReference type="ARBA" id="ARBA00023015"/>
    </source>
</evidence>
<evidence type="ECO:0000256" key="2">
    <source>
        <dbReference type="ARBA" id="ARBA00023125"/>
    </source>
</evidence>
<dbReference type="SUPFAM" id="SSF46689">
    <property type="entry name" value="Homeodomain-like"/>
    <property type="match status" value="1"/>
</dbReference>
<organism evidence="6 7">
    <name type="scientific">Thalassospira marina</name>
    <dbReference type="NCBI Taxonomy" id="2048283"/>
    <lineage>
        <taxon>Bacteria</taxon>
        <taxon>Pseudomonadati</taxon>
        <taxon>Pseudomonadota</taxon>
        <taxon>Alphaproteobacteria</taxon>
        <taxon>Rhodospirillales</taxon>
        <taxon>Thalassospiraceae</taxon>
        <taxon>Thalassospira</taxon>
    </lineage>
</organism>
<evidence type="ECO:0000259" key="5">
    <source>
        <dbReference type="PROSITE" id="PS01124"/>
    </source>
</evidence>
<dbReference type="AlphaFoldDB" id="A0A2N3L086"/>
<dbReference type="GO" id="GO:0003700">
    <property type="term" value="F:DNA-binding transcription factor activity"/>
    <property type="evidence" value="ECO:0007669"/>
    <property type="project" value="InterPro"/>
</dbReference>
<feature type="domain" description="HTH araC/xylS-type" evidence="5">
    <location>
        <begin position="199"/>
        <end position="297"/>
    </location>
</feature>
<dbReference type="OrthoDB" id="9814125at2"/>
<keyword evidence="1" id="KW-0805">Transcription regulation</keyword>
<dbReference type="Proteomes" id="UP000233597">
    <property type="component" value="Unassembled WGS sequence"/>
</dbReference>
<dbReference type="InterPro" id="IPR009057">
    <property type="entry name" value="Homeodomain-like_sf"/>
</dbReference>
<dbReference type="PROSITE" id="PS01124">
    <property type="entry name" value="HTH_ARAC_FAMILY_2"/>
    <property type="match status" value="1"/>
</dbReference>
<keyword evidence="2" id="KW-0238">DNA-binding</keyword>
<name>A0A2N3L086_9PROT</name>
<evidence type="ECO:0000256" key="4">
    <source>
        <dbReference type="SAM" id="MobiDB-lite"/>
    </source>
</evidence>
<dbReference type="PANTHER" id="PTHR43280">
    <property type="entry name" value="ARAC-FAMILY TRANSCRIPTIONAL REGULATOR"/>
    <property type="match status" value="1"/>
</dbReference>
<evidence type="ECO:0000313" key="7">
    <source>
        <dbReference type="Proteomes" id="UP000233597"/>
    </source>
</evidence>
<keyword evidence="3" id="KW-0804">Transcription</keyword>
<feature type="region of interest" description="Disordered" evidence="4">
    <location>
        <begin position="64"/>
        <end position="110"/>
    </location>
</feature>
<protein>
    <submittedName>
        <fullName evidence="6">AraC family transcriptional regulator</fullName>
    </submittedName>
</protein>
<reference evidence="6 7" key="1">
    <citation type="submission" date="2017-09" db="EMBL/GenBank/DDBJ databases">
        <title>Biodiversity and function of Thalassospira species in the particle-attached aromatic-hydrocarbon-degrading consortia from the surface seawater of the South China Sea.</title>
        <authorList>
            <person name="Dong C."/>
            <person name="Liu R."/>
            <person name="Shao Z."/>
        </authorList>
    </citation>
    <scope>NUCLEOTIDE SEQUENCE [LARGE SCALE GENOMIC DNA]</scope>
    <source>
        <strain evidence="6 7">CSC1P2</strain>
    </source>
</reference>
<dbReference type="GO" id="GO:0043565">
    <property type="term" value="F:sequence-specific DNA binding"/>
    <property type="evidence" value="ECO:0007669"/>
    <property type="project" value="InterPro"/>
</dbReference>
<gene>
    <name evidence="6" type="ORF">COO20_02475</name>
</gene>
<sequence length="313" mass="33843">MQGPALIWLPVGEGRLLDIDAGGRGYFLSLPDDMIARSLNQYFQPGSGAPERVALLKPQGAEKAMSPVTCRASESGQGDDDAEQATANGEVAGASARSDSISMRKPRPGGDGAALRFMADTVHNIDLTRQAHDGEQARLIFALILGEIRGNGQGGSLIMGAQIIALLAMITRLADGWMTQGNAQAAGAPTPAHGSVTLHRFLQVLEIHFREHWNVADYAHALGTSERRLALATVRATGKPPLQLIHDRVLHEACLRLEQSPLAVAQVAYGLGFRDPAYFNRFFKRYMAMAPGAWRRRKRAGLIQNDTSFAAWP</sequence>
<dbReference type="EMBL" id="NWTK01000001">
    <property type="protein sequence ID" value="PKR56239.1"/>
    <property type="molecule type" value="Genomic_DNA"/>
</dbReference>
<dbReference type="PANTHER" id="PTHR43280:SF32">
    <property type="entry name" value="TRANSCRIPTIONAL REGULATORY PROTEIN"/>
    <property type="match status" value="1"/>
</dbReference>
<dbReference type="Gene3D" id="1.10.10.60">
    <property type="entry name" value="Homeodomain-like"/>
    <property type="match status" value="1"/>
</dbReference>
<dbReference type="Pfam" id="PF12833">
    <property type="entry name" value="HTH_18"/>
    <property type="match status" value="1"/>
</dbReference>